<name>A0A8H6X236_9AGAR</name>
<evidence type="ECO:0000313" key="17">
    <source>
        <dbReference type="Proteomes" id="UP000620124"/>
    </source>
</evidence>
<keyword evidence="10 13" id="KW-0408">Iron</keyword>
<dbReference type="InterPro" id="IPR001128">
    <property type="entry name" value="Cyt_P450"/>
</dbReference>
<evidence type="ECO:0000256" key="8">
    <source>
        <dbReference type="ARBA" id="ARBA00022989"/>
    </source>
</evidence>
<dbReference type="GO" id="GO:0016020">
    <property type="term" value="C:membrane"/>
    <property type="evidence" value="ECO:0007669"/>
    <property type="project" value="UniProtKB-SubCell"/>
</dbReference>
<dbReference type="InterPro" id="IPR050121">
    <property type="entry name" value="Cytochrome_P450_monoxygenase"/>
</dbReference>
<evidence type="ECO:0000256" key="3">
    <source>
        <dbReference type="ARBA" id="ARBA00004721"/>
    </source>
</evidence>
<evidence type="ECO:0000256" key="2">
    <source>
        <dbReference type="ARBA" id="ARBA00004370"/>
    </source>
</evidence>
<evidence type="ECO:0000256" key="6">
    <source>
        <dbReference type="ARBA" id="ARBA00022692"/>
    </source>
</evidence>
<comment type="subcellular location">
    <subcellularLocation>
        <location evidence="2">Membrane</location>
    </subcellularLocation>
</comment>
<evidence type="ECO:0000256" key="14">
    <source>
        <dbReference type="RuleBase" id="RU000461"/>
    </source>
</evidence>
<dbReference type="PRINTS" id="PR00463">
    <property type="entry name" value="EP450I"/>
</dbReference>
<dbReference type="PROSITE" id="PS00086">
    <property type="entry name" value="CYTOCHROME_P450"/>
    <property type="match status" value="1"/>
</dbReference>
<keyword evidence="5 13" id="KW-0349">Heme</keyword>
<evidence type="ECO:0000256" key="9">
    <source>
        <dbReference type="ARBA" id="ARBA00023002"/>
    </source>
</evidence>
<comment type="caution">
    <text evidence="16">The sequence shown here is derived from an EMBL/GenBank/DDBJ whole genome shotgun (WGS) entry which is preliminary data.</text>
</comment>
<dbReference type="GO" id="GO:0020037">
    <property type="term" value="F:heme binding"/>
    <property type="evidence" value="ECO:0007669"/>
    <property type="project" value="InterPro"/>
</dbReference>
<organism evidence="16 17">
    <name type="scientific">Mycena venus</name>
    <dbReference type="NCBI Taxonomy" id="2733690"/>
    <lineage>
        <taxon>Eukaryota</taxon>
        <taxon>Fungi</taxon>
        <taxon>Dikarya</taxon>
        <taxon>Basidiomycota</taxon>
        <taxon>Agaricomycotina</taxon>
        <taxon>Agaricomycetes</taxon>
        <taxon>Agaricomycetidae</taxon>
        <taxon>Agaricales</taxon>
        <taxon>Marasmiineae</taxon>
        <taxon>Mycenaceae</taxon>
        <taxon>Mycena</taxon>
    </lineage>
</organism>
<evidence type="ECO:0000256" key="10">
    <source>
        <dbReference type="ARBA" id="ARBA00023004"/>
    </source>
</evidence>
<gene>
    <name evidence="16" type="ORF">MVEN_02405000</name>
</gene>
<evidence type="ECO:0000256" key="5">
    <source>
        <dbReference type="ARBA" id="ARBA00022617"/>
    </source>
</evidence>
<dbReference type="Proteomes" id="UP000620124">
    <property type="component" value="Unassembled WGS sequence"/>
</dbReference>
<evidence type="ECO:0000256" key="7">
    <source>
        <dbReference type="ARBA" id="ARBA00022723"/>
    </source>
</evidence>
<evidence type="ECO:0000313" key="16">
    <source>
        <dbReference type="EMBL" id="KAF7332987.1"/>
    </source>
</evidence>
<comment type="pathway">
    <text evidence="3">Secondary metabolite biosynthesis; terpenoid biosynthesis.</text>
</comment>
<proteinExistence type="inferred from homology"/>
<evidence type="ECO:0000256" key="15">
    <source>
        <dbReference type="SAM" id="Phobius"/>
    </source>
</evidence>
<dbReference type="SUPFAM" id="SSF48264">
    <property type="entry name" value="Cytochrome P450"/>
    <property type="match status" value="1"/>
</dbReference>
<keyword evidence="7 13" id="KW-0479">Metal-binding</keyword>
<comment type="similarity">
    <text evidence="4 14">Belongs to the cytochrome P450 family.</text>
</comment>
<feature type="transmembrane region" description="Helical" evidence="15">
    <location>
        <begin position="43"/>
        <end position="64"/>
    </location>
</feature>
<dbReference type="InterPro" id="IPR002401">
    <property type="entry name" value="Cyt_P450_E_grp-I"/>
</dbReference>
<keyword evidence="17" id="KW-1185">Reference proteome</keyword>
<dbReference type="GO" id="GO:0004497">
    <property type="term" value="F:monooxygenase activity"/>
    <property type="evidence" value="ECO:0007669"/>
    <property type="project" value="UniProtKB-KW"/>
</dbReference>
<evidence type="ECO:0000256" key="1">
    <source>
        <dbReference type="ARBA" id="ARBA00001971"/>
    </source>
</evidence>
<dbReference type="Gene3D" id="1.10.630.10">
    <property type="entry name" value="Cytochrome P450"/>
    <property type="match status" value="1"/>
</dbReference>
<dbReference type="PANTHER" id="PTHR24305">
    <property type="entry name" value="CYTOCHROME P450"/>
    <property type="match status" value="1"/>
</dbReference>
<dbReference type="PRINTS" id="PR00385">
    <property type="entry name" value="P450"/>
</dbReference>
<dbReference type="AlphaFoldDB" id="A0A8H6X236"/>
<evidence type="ECO:0000256" key="12">
    <source>
        <dbReference type="ARBA" id="ARBA00023136"/>
    </source>
</evidence>
<dbReference type="GO" id="GO:0005506">
    <property type="term" value="F:iron ion binding"/>
    <property type="evidence" value="ECO:0007669"/>
    <property type="project" value="InterPro"/>
</dbReference>
<keyword evidence="9 14" id="KW-0560">Oxidoreductase</keyword>
<sequence>MWSFSIFAFPTWILYTYVAYFIVKLCNDLINVRRAFPGLPARISLLSGLNPIAFFMKPTKYLFYSYQNLWKDKYQAYEEGGLEAFLSISLFPITTTLIVSDAAALKEITSSRLNYPKPVKQYENITFFGDNIVSSEGDEWKKFRKISAPAFSEKNFNLVWDETVKIMLDLFDNTWKGKDTLEIGHCLDVTLPIALQVLSVAGFGRAVTSNDDTPPPPGHDMTFKEALQRVSEDMTLKVIAGNWMPNLTERIKKVRIAFVELEKYMKELIDDRRQSGIKGQDLFSGLLAASDEEDRVLSDSELMGNVFVFMIAGHETTAHTLCYVFLLLALYSEEQEKLYQHIRSVWPTGRLPTYQEMGLFTYSMAVFYETLRLFPPVVGIPKLSGKDNVLVIHSTSGEETKTIPVPKDTTIILNTAGLHFNPRSWPDPHAFKPERFLDDWPRDSFLPFSGGMRSCIGRKFSETEGIAILTLLISRFKVSLPDEPQFAHETFEEKKARLFSSKVGITLTPERVPLTVTRRL</sequence>
<dbReference type="OrthoDB" id="1470350at2759"/>
<dbReference type="Pfam" id="PF00067">
    <property type="entry name" value="p450"/>
    <property type="match status" value="1"/>
</dbReference>
<keyword evidence="8 15" id="KW-1133">Transmembrane helix</keyword>
<protein>
    <submittedName>
        <fullName evidence="16">Cytochrome P450</fullName>
    </submittedName>
</protein>
<feature type="transmembrane region" description="Helical" evidence="15">
    <location>
        <begin position="6"/>
        <end position="23"/>
    </location>
</feature>
<dbReference type="InterPro" id="IPR036396">
    <property type="entry name" value="Cyt_P450_sf"/>
</dbReference>
<evidence type="ECO:0000256" key="11">
    <source>
        <dbReference type="ARBA" id="ARBA00023033"/>
    </source>
</evidence>
<dbReference type="PANTHER" id="PTHR24305:SF166">
    <property type="entry name" value="CYTOCHROME P450 12A4, MITOCHONDRIAL-RELATED"/>
    <property type="match status" value="1"/>
</dbReference>
<keyword evidence="12 15" id="KW-0472">Membrane</keyword>
<comment type="cofactor">
    <cofactor evidence="1 13">
        <name>heme</name>
        <dbReference type="ChEBI" id="CHEBI:30413"/>
    </cofactor>
</comment>
<reference evidence="16" key="1">
    <citation type="submission" date="2020-05" db="EMBL/GenBank/DDBJ databases">
        <title>Mycena genomes resolve the evolution of fungal bioluminescence.</title>
        <authorList>
            <person name="Tsai I.J."/>
        </authorList>
    </citation>
    <scope>NUCLEOTIDE SEQUENCE</scope>
    <source>
        <strain evidence="16">CCC161011</strain>
    </source>
</reference>
<keyword evidence="11 14" id="KW-0503">Monooxygenase</keyword>
<keyword evidence="6 15" id="KW-0812">Transmembrane</keyword>
<dbReference type="EMBL" id="JACAZI010000031">
    <property type="protein sequence ID" value="KAF7332987.1"/>
    <property type="molecule type" value="Genomic_DNA"/>
</dbReference>
<accession>A0A8H6X236</accession>
<dbReference type="GO" id="GO:0016705">
    <property type="term" value="F:oxidoreductase activity, acting on paired donors, with incorporation or reduction of molecular oxygen"/>
    <property type="evidence" value="ECO:0007669"/>
    <property type="project" value="InterPro"/>
</dbReference>
<dbReference type="InterPro" id="IPR017972">
    <property type="entry name" value="Cyt_P450_CS"/>
</dbReference>
<evidence type="ECO:0000256" key="4">
    <source>
        <dbReference type="ARBA" id="ARBA00010617"/>
    </source>
</evidence>
<feature type="binding site" description="axial binding residue" evidence="13">
    <location>
        <position position="455"/>
    </location>
    <ligand>
        <name>heme</name>
        <dbReference type="ChEBI" id="CHEBI:30413"/>
    </ligand>
    <ligandPart>
        <name>Fe</name>
        <dbReference type="ChEBI" id="CHEBI:18248"/>
    </ligandPart>
</feature>
<evidence type="ECO:0000256" key="13">
    <source>
        <dbReference type="PIRSR" id="PIRSR602401-1"/>
    </source>
</evidence>